<dbReference type="Proteomes" id="UP000268070">
    <property type="component" value="Chromosome"/>
</dbReference>
<proteinExistence type="predicted"/>
<evidence type="ECO:0000313" key="2">
    <source>
        <dbReference type="Proteomes" id="UP000268070"/>
    </source>
</evidence>
<evidence type="ECO:0008006" key="3">
    <source>
        <dbReference type="Google" id="ProtNLM"/>
    </source>
</evidence>
<dbReference type="KEGG" id="aaqu:D3M96_14375"/>
<sequence length="244" mass="26699">MKHSICSLFEVHADGQGVYRVVTPLEYPGTNDNIVIRVRARNGKFSIDENGEAALFAAMSDGDVESEAVTRWISDLGDSSILSFDSDEVLSATTNDDRLIPTLIFRVAEAAQHLFALSTARQPRRVSDFKDQVAEAVRAAANNVGFEYESDVELPIAGDFLADHVIASPTPLIVIAATGIQRLLEAEIIHMRYQQENKPAFVLAAVESQKSVGAKQFERANYYTGKTVSFNASDFSALIASRLQ</sequence>
<name>A0A3G2I088_9BURK</name>
<organism evidence="1 2">
    <name type="scientific">Alcaligenes aquatilis</name>
    <dbReference type="NCBI Taxonomy" id="323284"/>
    <lineage>
        <taxon>Bacteria</taxon>
        <taxon>Pseudomonadati</taxon>
        <taxon>Pseudomonadota</taxon>
        <taxon>Betaproteobacteria</taxon>
        <taxon>Burkholderiales</taxon>
        <taxon>Alcaligenaceae</taxon>
        <taxon>Alcaligenes</taxon>
    </lineage>
</organism>
<reference evidence="1 2" key="1">
    <citation type="submission" date="2018-09" db="EMBL/GenBank/DDBJ databases">
        <title>Complete genome sequence of the hydrocarbonoclastic bacterium Alcaligenes aquatilis QD168, isolated from a crude-oil polluted marine sediment of Central Chile.</title>
        <authorList>
            <person name="Duran R.E."/>
            <person name="Barra B."/>
            <person name="Salva-Serra F."/>
            <person name="Mendez V."/>
            <person name="Moore E.R.B."/>
            <person name="Seeger M."/>
        </authorList>
    </citation>
    <scope>NUCLEOTIDE SEQUENCE [LARGE SCALE GENOMIC DNA]</scope>
    <source>
        <strain evidence="1 2">QD168</strain>
    </source>
</reference>
<protein>
    <recommendedName>
        <fullName evidence="3">DUF1828 domain-containing protein</fullName>
    </recommendedName>
</protein>
<dbReference type="AlphaFoldDB" id="A0A3G2I088"/>
<evidence type="ECO:0000313" key="1">
    <source>
        <dbReference type="EMBL" id="AYN22820.1"/>
    </source>
</evidence>
<gene>
    <name evidence="1" type="ORF">D3M96_14375</name>
</gene>
<dbReference type="EMBL" id="CP032153">
    <property type="protein sequence ID" value="AYN22820.1"/>
    <property type="molecule type" value="Genomic_DNA"/>
</dbReference>
<accession>A0A3G2I088</accession>
<dbReference type="OrthoDB" id="7059287at2"/>